<feature type="compositionally biased region" description="Acidic residues" evidence="1">
    <location>
        <begin position="189"/>
        <end position="208"/>
    </location>
</feature>
<feature type="region of interest" description="Disordered" evidence="1">
    <location>
        <begin position="189"/>
        <end position="210"/>
    </location>
</feature>
<accession>A0A0K0CYJ9</accession>
<organism evidence="3 4">
    <name type="scientific">Angiostrongylus cantonensis</name>
    <name type="common">Rat lungworm</name>
    <dbReference type="NCBI Taxonomy" id="6313"/>
    <lineage>
        <taxon>Eukaryota</taxon>
        <taxon>Metazoa</taxon>
        <taxon>Ecdysozoa</taxon>
        <taxon>Nematoda</taxon>
        <taxon>Chromadorea</taxon>
        <taxon>Rhabditida</taxon>
        <taxon>Rhabditina</taxon>
        <taxon>Rhabditomorpha</taxon>
        <taxon>Strongyloidea</taxon>
        <taxon>Metastrongylidae</taxon>
        <taxon>Angiostrongylus</taxon>
    </lineage>
</organism>
<reference evidence="3" key="1">
    <citation type="submission" date="2012-09" db="EMBL/GenBank/DDBJ databases">
        <authorList>
            <person name="Martin A.A."/>
        </authorList>
    </citation>
    <scope>NUCLEOTIDE SEQUENCE</scope>
</reference>
<feature type="transmembrane region" description="Helical" evidence="2">
    <location>
        <begin position="37"/>
        <end position="60"/>
    </location>
</feature>
<dbReference type="WBParaSite" id="ACAC_0000272601-mRNA-1">
    <property type="protein sequence ID" value="ACAC_0000272601-mRNA-1"/>
    <property type="gene ID" value="ACAC_0000272601"/>
</dbReference>
<name>A0A0K0CYJ9_ANGCA</name>
<dbReference type="Proteomes" id="UP000035642">
    <property type="component" value="Unassembled WGS sequence"/>
</dbReference>
<evidence type="ECO:0000256" key="2">
    <source>
        <dbReference type="SAM" id="Phobius"/>
    </source>
</evidence>
<protein>
    <submittedName>
        <fullName evidence="4">Ion_trans_2 domain-containing protein</fullName>
    </submittedName>
</protein>
<dbReference type="AlphaFoldDB" id="A0A0K0CYJ9"/>
<reference evidence="4" key="2">
    <citation type="submission" date="2017-02" db="UniProtKB">
        <authorList>
            <consortium name="WormBaseParasite"/>
        </authorList>
    </citation>
    <scope>IDENTIFICATION</scope>
</reference>
<keyword evidence="3" id="KW-1185">Reference proteome</keyword>
<evidence type="ECO:0000313" key="3">
    <source>
        <dbReference type="Proteomes" id="UP000035642"/>
    </source>
</evidence>
<evidence type="ECO:0000313" key="4">
    <source>
        <dbReference type="WBParaSite" id="ACAC_0000272601-mRNA-1"/>
    </source>
</evidence>
<proteinExistence type="predicted"/>
<keyword evidence="2" id="KW-0472">Membrane</keyword>
<keyword evidence="2" id="KW-0812">Transmembrane</keyword>
<dbReference type="STRING" id="6313.A0A0K0CYJ9"/>
<keyword evidence="2" id="KW-1133">Transmembrane helix</keyword>
<sequence>MTVGFGDLYPQGEMEYMLSSLVTVLSVYDCINDYSDLSVFIFIGLILTTLAVDVMGSVCIERIHSIGRGLDAMALLRVLRGPIKRSPPALPLWFAFVPKDAATIPYIDDADASRAATAPLLDVVAQLDPEVDRLVCNGPEPLRQYLIPQLVREELDIPQILLSYYDLSKAAWMVMMVMCGYDKDNCDDDDDGSGNDDDYHDDDNDDGDGSVRQSMVIVAEQLNGLKVFSNRHRLVVIQ</sequence>
<evidence type="ECO:0000256" key="1">
    <source>
        <dbReference type="SAM" id="MobiDB-lite"/>
    </source>
</evidence>